<keyword evidence="4" id="KW-1185">Reference proteome</keyword>
<name>A0ABN2J0E0_9ACTN</name>
<dbReference type="InterPro" id="IPR011761">
    <property type="entry name" value="ATP-grasp"/>
</dbReference>
<comment type="caution">
    <text evidence="3">The sequence shown here is derived from an EMBL/GenBank/DDBJ whole genome shotgun (WGS) entry which is preliminary data.</text>
</comment>
<proteinExistence type="predicted"/>
<reference evidence="3 4" key="1">
    <citation type="journal article" date="2019" name="Int. J. Syst. Evol. Microbiol.">
        <title>The Global Catalogue of Microorganisms (GCM) 10K type strain sequencing project: providing services to taxonomists for standard genome sequencing and annotation.</title>
        <authorList>
            <consortium name="The Broad Institute Genomics Platform"/>
            <consortium name="The Broad Institute Genome Sequencing Center for Infectious Disease"/>
            <person name="Wu L."/>
            <person name="Ma J."/>
        </authorList>
    </citation>
    <scope>NUCLEOTIDE SEQUENCE [LARGE SCALE GENOMIC DNA]</scope>
    <source>
        <strain evidence="3 4">JCM 14718</strain>
    </source>
</reference>
<dbReference type="Gene3D" id="3.30.470.20">
    <property type="entry name" value="ATP-grasp fold, B domain"/>
    <property type="match status" value="1"/>
</dbReference>
<dbReference type="PROSITE" id="PS50975">
    <property type="entry name" value="ATP_GRASP"/>
    <property type="match status" value="1"/>
</dbReference>
<protein>
    <submittedName>
        <fullName evidence="3">ATP-grasp domain-containing protein</fullName>
    </submittedName>
</protein>
<dbReference type="InterPro" id="IPR003806">
    <property type="entry name" value="ATP-grasp_PylC-type"/>
</dbReference>
<keyword evidence="1" id="KW-0067">ATP-binding</keyword>
<sequence length="370" mass="40499">MLITGGRAPVALDLARKFARRGARVVVAESVSAQLCGRSRAVARTHRVPPPRQRPAAFVAALADIVRREEIDLIVPTCEEIFAVSRGLDALPCEVLAAPLQVLRRLHSKWEFIEAARALGLPVPATWLITSPRDLADIPRPYVLKPVFSRFGTQVRTVRDSPPAVHISAEQPWVAQEFLTGQQICTYSVASGGRLLAHAAYATEFTAGPGACIAFEPCDQPEIEAWVRRFVKGFPADGHIAFDFIVTDAGEALPLECNPRATSGVHLLGDELADLMFGALPAQTLRPAADARAMIAMAMFSFGLASVRSRRELRRWTQVVRGSYDVIAVPGDRRPFWAQFAVLGHNLWQAARTHRSPIACSTSDIEWDGQ</sequence>
<dbReference type="EMBL" id="BAAANY010000040">
    <property type="protein sequence ID" value="GAA1715508.1"/>
    <property type="molecule type" value="Genomic_DNA"/>
</dbReference>
<feature type="domain" description="ATP-grasp" evidence="2">
    <location>
        <begin position="113"/>
        <end position="286"/>
    </location>
</feature>
<keyword evidence="1" id="KW-0547">Nucleotide-binding</keyword>
<evidence type="ECO:0000256" key="1">
    <source>
        <dbReference type="PROSITE-ProRule" id="PRU00409"/>
    </source>
</evidence>
<dbReference type="RefSeq" id="WP_344314854.1">
    <property type="nucleotide sequence ID" value="NZ_BAAANY010000040.1"/>
</dbReference>
<dbReference type="Pfam" id="PF02655">
    <property type="entry name" value="ATP-grasp_3"/>
    <property type="match status" value="1"/>
</dbReference>
<evidence type="ECO:0000313" key="3">
    <source>
        <dbReference type="EMBL" id="GAA1715508.1"/>
    </source>
</evidence>
<gene>
    <name evidence="3" type="ORF">GCM10009765_75410</name>
</gene>
<accession>A0ABN2J0E0</accession>
<evidence type="ECO:0000313" key="4">
    <source>
        <dbReference type="Proteomes" id="UP001500618"/>
    </source>
</evidence>
<dbReference type="Proteomes" id="UP001500618">
    <property type="component" value="Unassembled WGS sequence"/>
</dbReference>
<dbReference type="Gene3D" id="3.40.50.20">
    <property type="match status" value="1"/>
</dbReference>
<dbReference type="SUPFAM" id="SSF56059">
    <property type="entry name" value="Glutathione synthetase ATP-binding domain-like"/>
    <property type="match status" value="1"/>
</dbReference>
<evidence type="ECO:0000259" key="2">
    <source>
        <dbReference type="PROSITE" id="PS50975"/>
    </source>
</evidence>
<organism evidence="3 4">
    <name type="scientific">Fodinicola feengrottensis</name>
    <dbReference type="NCBI Taxonomy" id="435914"/>
    <lineage>
        <taxon>Bacteria</taxon>
        <taxon>Bacillati</taxon>
        <taxon>Actinomycetota</taxon>
        <taxon>Actinomycetes</taxon>
        <taxon>Mycobacteriales</taxon>
        <taxon>Fodinicola</taxon>
    </lineage>
</organism>